<evidence type="ECO:0000313" key="2">
    <source>
        <dbReference type="EMBL" id="VAW42106.1"/>
    </source>
</evidence>
<accession>A0A3B0WC38</accession>
<name>A0A3B0WC38_9ZZZZ</name>
<dbReference type="Pfam" id="PF01610">
    <property type="entry name" value="DDE_Tnp_ISL3"/>
    <property type="match status" value="1"/>
</dbReference>
<proteinExistence type="predicted"/>
<gene>
    <name evidence="2" type="ORF">MNBD_DELTA03-1864</name>
</gene>
<feature type="domain" description="Transposase IS204/IS1001/IS1096/IS1165 DDE" evidence="1">
    <location>
        <begin position="1"/>
        <end position="67"/>
    </location>
</feature>
<dbReference type="AlphaFoldDB" id="A0A3B0WC38"/>
<organism evidence="2">
    <name type="scientific">hydrothermal vent metagenome</name>
    <dbReference type="NCBI Taxonomy" id="652676"/>
    <lineage>
        <taxon>unclassified sequences</taxon>
        <taxon>metagenomes</taxon>
        <taxon>ecological metagenomes</taxon>
    </lineage>
</organism>
<evidence type="ECO:0000259" key="1">
    <source>
        <dbReference type="Pfam" id="PF01610"/>
    </source>
</evidence>
<feature type="non-terminal residue" evidence="2">
    <location>
        <position position="1"/>
    </location>
</feature>
<reference evidence="2" key="1">
    <citation type="submission" date="2018-06" db="EMBL/GenBank/DDBJ databases">
        <authorList>
            <person name="Zhirakovskaya E."/>
        </authorList>
    </citation>
    <scope>NUCLEOTIDE SEQUENCE</scope>
</reference>
<protein>
    <submittedName>
        <fullName evidence="2">Mobile element protein</fullName>
    </submittedName>
</protein>
<sequence length="86" mass="9929">WCKRTMRSRLKPMKKVAKMLRNHRGLLLNWFRAKGEIALGSVEGFNNKAKVVTRSAYGFRSYDLLELALYHSLGDLPTPGFTHKFC</sequence>
<dbReference type="InterPro" id="IPR002560">
    <property type="entry name" value="Transposase_DDE"/>
</dbReference>
<dbReference type="EMBL" id="UOEX01000416">
    <property type="protein sequence ID" value="VAW42106.1"/>
    <property type="molecule type" value="Genomic_DNA"/>
</dbReference>